<dbReference type="InterPro" id="IPR042208">
    <property type="entry name" value="D-ser_dehydrat-like_sf"/>
</dbReference>
<dbReference type="AlphaFoldDB" id="A0A6M5YUG3"/>
<keyword evidence="5" id="KW-1185">Reference proteome</keyword>
<dbReference type="Gene3D" id="3.20.20.10">
    <property type="entry name" value="Alanine racemase"/>
    <property type="match status" value="1"/>
</dbReference>
<dbReference type="RefSeq" id="WP_171472496.1">
    <property type="nucleotide sequence ID" value="NZ_CP053452.2"/>
</dbReference>
<gene>
    <name evidence="4" type="ORF">FTUN_4599</name>
</gene>
<dbReference type="GO" id="GO:0008721">
    <property type="term" value="F:D-serine ammonia-lyase activity"/>
    <property type="evidence" value="ECO:0007669"/>
    <property type="project" value="TreeGrafter"/>
</dbReference>
<dbReference type="EMBL" id="CP053452">
    <property type="protein sequence ID" value="QJW97036.1"/>
    <property type="molecule type" value="Genomic_DNA"/>
</dbReference>
<dbReference type="InterPro" id="IPR051466">
    <property type="entry name" value="D-amino_acid_metab_enzyme"/>
</dbReference>
<evidence type="ECO:0000313" key="4">
    <source>
        <dbReference type="EMBL" id="QJW97036.1"/>
    </source>
</evidence>
<dbReference type="Gene3D" id="2.40.37.20">
    <property type="entry name" value="D-serine dehydratase-like domain"/>
    <property type="match status" value="1"/>
</dbReference>
<evidence type="ECO:0000256" key="2">
    <source>
        <dbReference type="ARBA" id="ARBA00023239"/>
    </source>
</evidence>
<dbReference type="CDD" id="cd06821">
    <property type="entry name" value="PLPDE_III_D-TA"/>
    <property type="match status" value="1"/>
</dbReference>
<dbReference type="PANTHER" id="PTHR28004:SF2">
    <property type="entry name" value="D-SERINE DEHYDRATASE"/>
    <property type="match status" value="1"/>
</dbReference>
<dbReference type="SMART" id="SM01119">
    <property type="entry name" value="D-ser_dehydrat"/>
    <property type="match status" value="1"/>
</dbReference>
<comment type="similarity">
    <text evidence="1">Belongs to the DSD1 family.</text>
</comment>
<dbReference type="PANTHER" id="PTHR28004">
    <property type="entry name" value="ZGC:162816-RELATED"/>
    <property type="match status" value="1"/>
</dbReference>
<dbReference type="InterPro" id="IPR001608">
    <property type="entry name" value="Ala_racemase_N"/>
</dbReference>
<accession>A0A6M5YUG3</accession>
<reference evidence="5" key="1">
    <citation type="submission" date="2020-05" db="EMBL/GenBank/DDBJ databases">
        <title>Frigoriglobus tundricola gen. nov., sp. nov., a psychrotolerant cellulolytic planctomycete of the family Gemmataceae with two divergent copies of 16S rRNA gene.</title>
        <authorList>
            <person name="Kulichevskaya I.S."/>
            <person name="Ivanova A.A."/>
            <person name="Naumoff D.G."/>
            <person name="Beletsky A.V."/>
            <person name="Rijpstra W.I.C."/>
            <person name="Sinninghe Damste J.S."/>
            <person name="Mardanov A.V."/>
            <person name="Ravin N.V."/>
            <person name="Dedysh S.N."/>
        </authorList>
    </citation>
    <scope>NUCLEOTIDE SEQUENCE [LARGE SCALE GENOMIC DNA]</scope>
    <source>
        <strain evidence="5">PL17</strain>
    </source>
</reference>
<organism evidence="4 5">
    <name type="scientific">Frigoriglobus tundricola</name>
    <dbReference type="NCBI Taxonomy" id="2774151"/>
    <lineage>
        <taxon>Bacteria</taxon>
        <taxon>Pseudomonadati</taxon>
        <taxon>Planctomycetota</taxon>
        <taxon>Planctomycetia</taxon>
        <taxon>Gemmatales</taxon>
        <taxon>Gemmataceae</taxon>
        <taxon>Frigoriglobus</taxon>
    </lineage>
</organism>
<dbReference type="KEGG" id="ftj:FTUN_4599"/>
<keyword evidence="2" id="KW-0456">Lyase</keyword>
<protein>
    <submittedName>
        <fullName evidence="4">Type III PLP / low-specificity D-threonine aldolase</fullName>
    </submittedName>
</protein>
<dbReference type="InterPro" id="IPR026956">
    <property type="entry name" value="D-ser_dehydrat-like_dom"/>
</dbReference>
<dbReference type="SUPFAM" id="SSF51419">
    <property type="entry name" value="PLP-binding barrel"/>
    <property type="match status" value="1"/>
</dbReference>
<feature type="domain" description="D-serine dehydratase-like" evidence="3">
    <location>
        <begin position="264"/>
        <end position="354"/>
    </location>
</feature>
<evidence type="ECO:0000259" key="3">
    <source>
        <dbReference type="SMART" id="SM01119"/>
    </source>
</evidence>
<proteinExistence type="inferred from homology"/>
<name>A0A6M5YUG3_9BACT</name>
<evidence type="ECO:0000256" key="1">
    <source>
        <dbReference type="ARBA" id="ARBA00005323"/>
    </source>
</evidence>
<dbReference type="Proteomes" id="UP000503447">
    <property type="component" value="Chromosome"/>
</dbReference>
<dbReference type="Pfam" id="PF01168">
    <property type="entry name" value="Ala_racemase_N"/>
    <property type="match status" value="1"/>
</dbReference>
<dbReference type="GO" id="GO:0036088">
    <property type="term" value="P:D-serine catabolic process"/>
    <property type="evidence" value="ECO:0007669"/>
    <property type="project" value="TreeGrafter"/>
</dbReference>
<dbReference type="InterPro" id="IPR029066">
    <property type="entry name" value="PLP-binding_barrel"/>
</dbReference>
<sequence>MHPAYALSDMASVFSPALVFFPELIRKNISRVIEMAGSPDRLRPHVKTHKTREIVKMLLDAGVTKHKCATIAEAEMLAAVGVPDVLIAYPLVGPNIGRLTQLIRTFPGTRFSTLIDHPDAARALAAGVAAAGLTVGAVLDLDVGQHRTGIPVGDDALALYALAASLPGLTPDGFQLYDGHNNQSDRAEREKAVREFLAPVLVLRARAEAKGIPVPRLVCGGTPSFTVYAGMTDVPGTECSPGTFVLHDAGYGPKYADLAGITPAAVLVTRVVSRPTPDRVTLDLGNKAVAADPVLEKRVTLLDFPEYKTVGHNEEHLIVETAGAAAYKPGDVVYALPGHICPTVALHKEALVAEGGKIVGRWTVASRDRVLSV</sequence>
<evidence type="ECO:0000313" key="5">
    <source>
        <dbReference type="Proteomes" id="UP000503447"/>
    </source>
</evidence>
<dbReference type="Pfam" id="PF14031">
    <property type="entry name" value="D-ser_dehydrat"/>
    <property type="match status" value="1"/>
</dbReference>